<dbReference type="IntAct" id="A0A1D6FPW4">
    <property type="interactions" value="15"/>
</dbReference>
<accession>A0A1D6FPW4</accession>
<dbReference type="EMBL" id="CM000784">
    <property type="protein sequence ID" value="AQK93667.1"/>
    <property type="molecule type" value="Genomic_DNA"/>
</dbReference>
<gene>
    <name evidence="1" type="ORF">ZEAMMB73_Zm00001d010229</name>
</gene>
<evidence type="ECO:0000313" key="1">
    <source>
        <dbReference type="EMBL" id="AQK93667.1"/>
    </source>
</evidence>
<protein>
    <submittedName>
        <fullName evidence="1">Uncharacterized protein</fullName>
    </submittedName>
</protein>
<proteinExistence type="predicted"/>
<reference evidence="1" key="1">
    <citation type="submission" date="2015-12" db="EMBL/GenBank/DDBJ databases">
        <title>Update maize B73 reference genome by single molecule sequencing technologies.</title>
        <authorList>
            <consortium name="Maize Genome Sequencing Project"/>
            <person name="Ware D."/>
        </authorList>
    </citation>
    <scope>NUCLEOTIDE SEQUENCE</scope>
    <source>
        <tissue evidence="1">Seedling</tissue>
    </source>
</reference>
<dbReference type="AlphaFoldDB" id="A0A1D6FPW4"/>
<organism evidence="1">
    <name type="scientific">Zea mays</name>
    <name type="common">Maize</name>
    <dbReference type="NCBI Taxonomy" id="4577"/>
    <lineage>
        <taxon>Eukaryota</taxon>
        <taxon>Viridiplantae</taxon>
        <taxon>Streptophyta</taxon>
        <taxon>Embryophyta</taxon>
        <taxon>Tracheophyta</taxon>
        <taxon>Spermatophyta</taxon>
        <taxon>Magnoliopsida</taxon>
        <taxon>Liliopsida</taxon>
        <taxon>Poales</taxon>
        <taxon>Poaceae</taxon>
        <taxon>PACMAD clade</taxon>
        <taxon>Panicoideae</taxon>
        <taxon>Andropogonodae</taxon>
        <taxon>Andropogoneae</taxon>
        <taxon>Tripsacinae</taxon>
        <taxon>Zea</taxon>
    </lineage>
</organism>
<dbReference type="InParanoid" id="A0A1D6FPW4"/>
<name>A0A1D6FPW4_MAIZE</name>
<sequence>MDMAMLLRALGLVEFKWRCLTQMLLLKLMQRLVVVMLNLTSQILLVLHHVGLVSFPMILSL</sequence>